<name>A0A0A1UAA5_ENTIV</name>
<evidence type="ECO:0000313" key="2">
    <source>
        <dbReference type="EMBL" id="ELP90101.1"/>
    </source>
</evidence>
<gene>
    <name evidence="2" type="ORF">EIN_405150</name>
</gene>
<evidence type="ECO:0000256" key="1">
    <source>
        <dbReference type="SAM" id="Coils"/>
    </source>
</evidence>
<organism evidence="2 3">
    <name type="scientific">Entamoeba invadens IP1</name>
    <dbReference type="NCBI Taxonomy" id="370355"/>
    <lineage>
        <taxon>Eukaryota</taxon>
        <taxon>Amoebozoa</taxon>
        <taxon>Evosea</taxon>
        <taxon>Archamoebae</taxon>
        <taxon>Mastigamoebida</taxon>
        <taxon>Entamoebidae</taxon>
        <taxon>Entamoeba</taxon>
    </lineage>
</organism>
<proteinExistence type="predicted"/>
<keyword evidence="3" id="KW-1185">Reference proteome</keyword>
<accession>A0A0A1UAA5</accession>
<protein>
    <submittedName>
        <fullName evidence="2">Uncharacterized protein</fullName>
    </submittedName>
</protein>
<reference evidence="2 3" key="1">
    <citation type="submission" date="2012-10" db="EMBL/GenBank/DDBJ databases">
        <authorList>
            <person name="Zafar N."/>
            <person name="Inman J."/>
            <person name="Hall N."/>
            <person name="Lorenzi H."/>
            <person name="Caler E."/>
        </authorList>
    </citation>
    <scope>NUCLEOTIDE SEQUENCE [LARGE SCALE GENOMIC DNA]</scope>
    <source>
        <strain evidence="2 3">IP1</strain>
    </source>
</reference>
<dbReference type="VEuPathDB" id="AmoebaDB:EIN_405150"/>
<dbReference type="AlphaFoldDB" id="A0A0A1UAA5"/>
<dbReference type="EMBL" id="KB206537">
    <property type="protein sequence ID" value="ELP90101.1"/>
    <property type="molecule type" value="Genomic_DNA"/>
</dbReference>
<evidence type="ECO:0000313" key="3">
    <source>
        <dbReference type="Proteomes" id="UP000014680"/>
    </source>
</evidence>
<dbReference type="GeneID" id="14889056"/>
<keyword evidence="1" id="KW-0175">Coiled coil</keyword>
<dbReference type="Proteomes" id="UP000014680">
    <property type="component" value="Unassembled WGS sequence"/>
</dbReference>
<sequence length="237" mass="26102">MHVNGIEITYYTKLRTFNLRPKMSDEDVDRLSDKYKVAKETVKSIITRNGNDVDKAELEITKNINGGSNSGSLNNSTHYVQQPLPQIPTLTHPKIVPAPLVKPQQLQTVNPFQQHIPQQPTGFTANSNSYPKTSSTGNGITLPSNVQHVTTSKQVYGQHVPVTQSVLGVQPIVLSTPTSTIGAGQDSKVAAEIEKLKSENAALRTAIDNQDKQIEQLTNTVKRLNDNFNQLLKLQLN</sequence>
<feature type="coiled-coil region" evidence="1">
    <location>
        <begin position="193"/>
        <end position="234"/>
    </location>
</feature>
<dbReference type="KEGG" id="eiv:EIN_405150"/>
<dbReference type="RefSeq" id="XP_004256872.1">
    <property type="nucleotide sequence ID" value="XM_004256824.1"/>
</dbReference>